<evidence type="ECO:0000313" key="2">
    <source>
        <dbReference type="EMBL" id="MBO0517849.1"/>
    </source>
</evidence>
<proteinExistence type="predicted"/>
<accession>A0A939JNI2</accession>
<dbReference type="EMBL" id="JAFLRJ010000916">
    <property type="protein sequence ID" value="MBO0517849.1"/>
    <property type="molecule type" value="Genomic_DNA"/>
</dbReference>
<comment type="caution">
    <text evidence="2">The sequence shown here is derived from an EMBL/GenBank/DDBJ whole genome shotgun (WGS) entry which is preliminary data.</text>
</comment>
<feature type="region of interest" description="Disordered" evidence="1">
    <location>
        <begin position="1"/>
        <end position="24"/>
    </location>
</feature>
<reference evidence="2" key="1">
    <citation type="submission" date="2021-03" db="EMBL/GenBank/DDBJ databases">
        <title>Streptomyces poriferae sp. nov., a novel marine sponge-derived Actinobacteria species with anti-MRSA activity.</title>
        <authorList>
            <person name="Sandoval-Powers M."/>
            <person name="Kralova S."/>
            <person name="Nguyen G.-S."/>
            <person name="Fawwal D."/>
            <person name="Degnes K."/>
            <person name="Klinkenberg G."/>
            <person name="Sletta H."/>
            <person name="Wentzel A."/>
            <person name="Liles M.R."/>
        </authorList>
    </citation>
    <scope>NUCLEOTIDE SEQUENCE</scope>
    <source>
        <strain evidence="2">DSM 41794</strain>
    </source>
</reference>
<evidence type="ECO:0000256" key="1">
    <source>
        <dbReference type="SAM" id="MobiDB-lite"/>
    </source>
</evidence>
<feature type="non-terminal residue" evidence="2">
    <location>
        <position position="1"/>
    </location>
</feature>
<name>A0A939JNI2_9ACTN</name>
<protein>
    <submittedName>
        <fullName evidence="2">Uncharacterized protein</fullName>
    </submittedName>
</protein>
<feature type="non-terminal residue" evidence="2">
    <location>
        <position position="89"/>
    </location>
</feature>
<dbReference type="AlphaFoldDB" id="A0A939JNI2"/>
<dbReference type="Proteomes" id="UP000664167">
    <property type="component" value="Unassembled WGS sequence"/>
</dbReference>
<gene>
    <name evidence="2" type="ORF">J0695_39840</name>
</gene>
<feature type="compositionally biased region" description="Basic and acidic residues" evidence="1">
    <location>
        <begin position="1"/>
        <end position="18"/>
    </location>
</feature>
<organism evidence="2 3">
    <name type="scientific">Streptomyces beijiangensis</name>
    <dbReference type="NCBI Taxonomy" id="163361"/>
    <lineage>
        <taxon>Bacteria</taxon>
        <taxon>Bacillati</taxon>
        <taxon>Actinomycetota</taxon>
        <taxon>Actinomycetes</taxon>
        <taxon>Kitasatosporales</taxon>
        <taxon>Streptomycetaceae</taxon>
        <taxon>Streptomyces</taxon>
    </lineage>
</organism>
<evidence type="ECO:0000313" key="3">
    <source>
        <dbReference type="Proteomes" id="UP000664167"/>
    </source>
</evidence>
<keyword evidence="3" id="KW-1185">Reference proteome</keyword>
<sequence>SQKPAADHKPKAEAEPRPGAKPNSIEKLAADAIYNTATRANAEAGSLRERMARPGITSDLRLSPTECAGTVTRSAEGSYEIIRKGADTW</sequence>